<dbReference type="NCBIfam" id="NF009807">
    <property type="entry name" value="PRK13291.1"/>
    <property type="match status" value="1"/>
</dbReference>
<keyword evidence="7" id="KW-1185">Reference proteome</keyword>
<dbReference type="InterPro" id="IPR034660">
    <property type="entry name" value="DinB/YfiT-like"/>
</dbReference>
<evidence type="ECO:0000256" key="2">
    <source>
        <dbReference type="ARBA" id="ARBA00022723"/>
    </source>
</evidence>
<evidence type="ECO:0000256" key="3">
    <source>
        <dbReference type="ARBA" id="ARBA00022801"/>
    </source>
</evidence>
<organism evidence="6 7">
    <name type="scientific">Olleya namhaensis</name>
    <dbReference type="NCBI Taxonomy" id="1144750"/>
    <lineage>
        <taxon>Bacteria</taxon>
        <taxon>Pseudomonadati</taxon>
        <taxon>Bacteroidota</taxon>
        <taxon>Flavobacteriia</taxon>
        <taxon>Flavobacteriales</taxon>
        <taxon>Flavobacteriaceae</taxon>
    </lineage>
</organism>
<dbReference type="Pfam" id="PF12867">
    <property type="entry name" value="DinB_2"/>
    <property type="match status" value="1"/>
</dbReference>
<evidence type="ECO:0000256" key="4">
    <source>
        <dbReference type="ARBA" id="ARBA00022833"/>
    </source>
</evidence>
<dbReference type="Gene3D" id="1.20.120.450">
    <property type="entry name" value="dinb family like domain"/>
    <property type="match status" value="1"/>
</dbReference>
<dbReference type="RefSeq" id="WP_090839371.1">
    <property type="nucleotide sequence ID" value="NZ_FORM01000004.1"/>
</dbReference>
<dbReference type="GO" id="GO:0046872">
    <property type="term" value="F:metal ion binding"/>
    <property type="evidence" value="ECO:0007669"/>
    <property type="project" value="UniProtKB-KW"/>
</dbReference>
<keyword evidence="4" id="KW-0862">Zinc</keyword>
<dbReference type="Proteomes" id="UP000199559">
    <property type="component" value="Unassembled WGS sequence"/>
</dbReference>
<feature type="domain" description="DinB-like" evidence="5">
    <location>
        <begin position="34"/>
        <end position="170"/>
    </location>
</feature>
<keyword evidence="2" id="KW-0479">Metal-binding</keyword>
<evidence type="ECO:0000256" key="1">
    <source>
        <dbReference type="ARBA" id="ARBA00022490"/>
    </source>
</evidence>
<evidence type="ECO:0000259" key="5">
    <source>
        <dbReference type="Pfam" id="PF12867"/>
    </source>
</evidence>
<dbReference type="SUPFAM" id="SSF109854">
    <property type="entry name" value="DinB/YfiT-like putative metalloenzymes"/>
    <property type="match status" value="1"/>
</dbReference>
<proteinExistence type="inferred from homology"/>
<dbReference type="InterPro" id="IPR024775">
    <property type="entry name" value="DinB-like"/>
</dbReference>
<reference evidence="7" key="1">
    <citation type="submission" date="2016-10" db="EMBL/GenBank/DDBJ databases">
        <authorList>
            <person name="Varghese N."/>
            <person name="Submissions S."/>
        </authorList>
    </citation>
    <scope>NUCLEOTIDE SEQUENCE [LARGE SCALE GENOMIC DNA]</scope>
    <source>
        <strain evidence="7">DSM 28881</strain>
    </source>
</reference>
<name>A0A1I3NP76_9FLAO</name>
<dbReference type="GO" id="GO:0016787">
    <property type="term" value="F:hydrolase activity"/>
    <property type="evidence" value="ECO:0007669"/>
    <property type="project" value="UniProtKB-KW"/>
</dbReference>
<dbReference type="HAMAP" id="MF_01256">
    <property type="entry name" value="YfiT_hydrol"/>
    <property type="match status" value="1"/>
</dbReference>
<accession>A0A1I3NP76</accession>
<evidence type="ECO:0000313" key="7">
    <source>
        <dbReference type="Proteomes" id="UP000199559"/>
    </source>
</evidence>
<dbReference type="InterPro" id="IPR023774">
    <property type="entry name" value="Put_metal_dep_hydrolase_YfiT"/>
</dbReference>
<protein>
    <submittedName>
        <fullName evidence="6">DinB superfamily protein</fullName>
    </submittedName>
</protein>
<dbReference type="EMBL" id="FORM01000004">
    <property type="protein sequence ID" value="SFJ10576.1"/>
    <property type="molecule type" value="Genomic_DNA"/>
</dbReference>
<dbReference type="AlphaFoldDB" id="A0A1I3NP76"/>
<dbReference type="STRING" id="1144750.SAMN05443431_104206"/>
<sequence>MTDLQLETLKYPIGTFDCPSTITKAMTEAWISILEHFPNRLEQLVSDLSDKQLDTPYRVNGWTVRQVVHHVADSHHHSYIRFKWAMTEDNPVIKAYNENTWAAQHDYNQPIELSLLHIKAVHAKLVHYVKGLSIEQLQRTFIHPESNETVALTKNLGIYAWHSNHHYAHIQELIKREGWM</sequence>
<keyword evidence="1" id="KW-0963">Cytoplasm</keyword>
<keyword evidence="3" id="KW-0378">Hydrolase</keyword>
<gene>
    <name evidence="6" type="ORF">SAMN05443431_104206</name>
</gene>
<evidence type="ECO:0000313" key="6">
    <source>
        <dbReference type="EMBL" id="SFJ10576.1"/>
    </source>
</evidence>